<dbReference type="Proteomes" id="UP000518266">
    <property type="component" value="Unassembled WGS sequence"/>
</dbReference>
<accession>A0A7J5YSR4</accession>
<keyword evidence="2" id="KW-1185">Reference proteome</keyword>
<evidence type="ECO:0000313" key="2">
    <source>
        <dbReference type="Proteomes" id="UP000518266"/>
    </source>
</evidence>
<reference evidence="1 2" key="1">
    <citation type="submission" date="2020-03" db="EMBL/GenBank/DDBJ databases">
        <title>Dissostichus mawsoni Genome sequencing and assembly.</title>
        <authorList>
            <person name="Park H."/>
        </authorList>
    </citation>
    <scope>NUCLEOTIDE SEQUENCE [LARGE SCALE GENOMIC DNA]</scope>
    <source>
        <strain evidence="1">DM0001</strain>
        <tissue evidence="1">Muscle</tissue>
    </source>
</reference>
<organism evidence="1 2">
    <name type="scientific">Dissostichus mawsoni</name>
    <name type="common">Antarctic cod</name>
    <dbReference type="NCBI Taxonomy" id="36200"/>
    <lineage>
        <taxon>Eukaryota</taxon>
        <taxon>Metazoa</taxon>
        <taxon>Chordata</taxon>
        <taxon>Craniata</taxon>
        <taxon>Vertebrata</taxon>
        <taxon>Euteleostomi</taxon>
        <taxon>Actinopterygii</taxon>
        <taxon>Neopterygii</taxon>
        <taxon>Teleostei</taxon>
        <taxon>Neoteleostei</taxon>
        <taxon>Acanthomorphata</taxon>
        <taxon>Eupercaria</taxon>
        <taxon>Perciformes</taxon>
        <taxon>Notothenioidei</taxon>
        <taxon>Nototheniidae</taxon>
        <taxon>Dissostichus</taxon>
    </lineage>
</organism>
<protein>
    <submittedName>
        <fullName evidence="1">Uncharacterized protein</fullName>
    </submittedName>
</protein>
<gene>
    <name evidence="1" type="ORF">F7725_013229</name>
</gene>
<sequence length="221" mass="24332">MCVMLPSELPFLPLQLKLRSSLKSLWLSATPPLLRNSTTPGLLKKSGSELRSAHRTMGMEDGSEAGEPVAMELEALSAMLFSSDRNIMVWINLTSEYSGPSACGRWPPGSAASPWFLPSENMSLLTSSRTATPMLSLVITRFSMTSEPSELAMATWLNSTVCFWSKNTAQPSTCFRSCSETSLARDFGQKYPSLMMSASQLVISSMMPFFRYSQLRAQEGQ</sequence>
<comment type="caution">
    <text evidence="1">The sequence shown here is derived from an EMBL/GenBank/DDBJ whole genome shotgun (WGS) entry which is preliminary data.</text>
</comment>
<proteinExistence type="predicted"/>
<name>A0A7J5YSR4_DISMA</name>
<dbReference type="EMBL" id="JAAKFY010000010">
    <property type="protein sequence ID" value="KAF3851457.1"/>
    <property type="molecule type" value="Genomic_DNA"/>
</dbReference>
<evidence type="ECO:0000313" key="1">
    <source>
        <dbReference type="EMBL" id="KAF3851457.1"/>
    </source>
</evidence>
<dbReference type="AlphaFoldDB" id="A0A7J5YSR4"/>
<dbReference type="OrthoDB" id="10541895at2759"/>